<gene>
    <name evidence="4" type="ORF">ACFOUW_24750</name>
</gene>
<dbReference type="InterPro" id="IPR058593">
    <property type="entry name" value="ARB_07466-like_C"/>
</dbReference>
<dbReference type="Proteomes" id="UP001595699">
    <property type="component" value="Unassembled WGS sequence"/>
</dbReference>
<evidence type="ECO:0000313" key="5">
    <source>
        <dbReference type="Proteomes" id="UP001595699"/>
    </source>
</evidence>
<keyword evidence="1" id="KW-0732">Signal</keyword>
<evidence type="ECO:0000259" key="2">
    <source>
        <dbReference type="Pfam" id="PF26571"/>
    </source>
</evidence>
<feature type="domain" description="ARB-07466-like C-terminal" evidence="2">
    <location>
        <begin position="62"/>
        <end position="171"/>
    </location>
</feature>
<dbReference type="Pfam" id="PF26607">
    <property type="entry name" value="DUF8189"/>
    <property type="match status" value="1"/>
</dbReference>
<dbReference type="PROSITE" id="PS51318">
    <property type="entry name" value="TAT"/>
    <property type="match status" value="1"/>
</dbReference>
<protein>
    <submittedName>
        <fullName evidence="4">Uncharacterized protein</fullName>
    </submittedName>
</protein>
<dbReference type="SUPFAM" id="SSF89372">
    <property type="entry name" value="Fucose-specific lectin"/>
    <property type="match status" value="2"/>
</dbReference>
<keyword evidence="5" id="KW-1185">Reference proteome</keyword>
<evidence type="ECO:0000256" key="1">
    <source>
        <dbReference type="SAM" id="SignalP"/>
    </source>
</evidence>
<name>A0ABV7YHH1_9ACTN</name>
<evidence type="ECO:0000313" key="4">
    <source>
        <dbReference type="EMBL" id="MFC3764067.1"/>
    </source>
</evidence>
<dbReference type="EMBL" id="JBHRZH010000022">
    <property type="protein sequence ID" value="MFC3764067.1"/>
    <property type="molecule type" value="Genomic_DNA"/>
</dbReference>
<dbReference type="Gene3D" id="2.120.10.70">
    <property type="entry name" value="Fucose-specific lectin"/>
    <property type="match status" value="2"/>
</dbReference>
<feature type="signal peptide" evidence="1">
    <location>
        <begin position="1"/>
        <end position="34"/>
    </location>
</feature>
<reference evidence="5" key="1">
    <citation type="journal article" date="2019" name="Int. J. Syst. Evol. Microbiol.">
        <title>The Global Catalogue of Microorganisms (GCM) 10K type strain sequencing project: providing services to taxonomists for standard genome sequencing and annotation.</title>
        <authorList>
            <consortium name="The Broad Institute Genomics Platform"/>
            <consortium name="The Broad Institute Genome Sequencing Center for Infectious Disease"/>
            <person name="Wu L."/>
            <person name="Ma J."/>
        </authorList>
    </citation>
    <scope>NUCLEOTIDE SEQUENCE [LARGE SCALE GENOMIC DNA]</scope>
    <source>
        <strain evidence="5">CGMCC 4.7241</strain>
    </source>
</reference>
<dbReference type="RefSeq" id="WP_205116092.1">
    <property type="nucleotide sequence ID" value="NZ_JAFBCM010000001.1"/>
</dbReference>
<proteinExistence type="predicted"/>
<sequence>MSTTPRSRRSVIGLGLAAATSVAVGAGSVRTAFAAPAIPSFNRPPEGYAAYDGQSTCSPTEKPGVRDFLNLLVAAYPSTGNLGIIRSCSAAGVSEHKEGRALDWRVSASSQAGIANELLNWLLATRDGAAHALIRRFGIMYMIWNRRIWRAYQPSSGWQPYNGTNPHTDHVHFSFSWAGARRETTWWTARGPEDPVDLPGLAVTSQAVNSLDVFATTTDNLVKTRPYRNGVWGCWTTLPSNAKVKGDPAAISLQPGRIDLLAQGIDNRLKKIVWTSGNGWYPWADLGTYAITSSPAATSRGPNGIDVFAKNTANKIVYRHFDTVAGWTTAWSNIGENAGSITASSAPAAVASPDGTRMNVFARAADGSLLSLMWTKANGWYNWVDRGQSIVGRPSASTRGGFAVDIFVRDDDHSLMHWYSPDGADWTSNPPSDFGGYLHTSPAAVSWNGQRIDVFSRNNLADLIRKTWVSGSPWANWVSHGAVGAPAC</sequence>
<evidence type="ECO:0000259" key="3">
    <source>
        <dbReference type="Pfam" id="PF26607"/>
    </source>
</evidence>
<feature type="domain" description="PLL-like beta propeller" evidence="3">
    <location>
        <begin position="202"/>
        <end position="481"/>
    </location>
</feature>
<organism evidence="4 5">
    <name type="scientific">Tenggerimyces flavus</name>
    <dbReference type="NCBI Taxonomy" id="1708749"/>
    <lineage>
        <taxon>Bacteria</taxon>
        <taxon>Bacillati</taxon>
        <taxon>Actinomycetota</taxon>
        <taxon>Actinomycetes</taxon>
        <taxon>Propionibacteriales</taxon>
        <taxon>Nocardioidaceae</taxon>
        <taxon>Tenggerimyces</taxon>
    </lineage>
</organism>
<dbReference type="InterPro" id="IPR058502">
    <property type="entry name" value="PLL-like_beta-prop"/>
</dbReference>
<dbReference type="InterPro" id="IPR006311">
    <property type="entry name" value="TAT_signal"/>
</dbReference>
<accession>A0ABV7YHH1</accession>
<dbReference type="Pfam" id="PF26571">
    <property type="entry name" value="VldE"/>
    <property type="match status" value="1"/>
</dbReference>
<feature type="chain" id="PRO_5047381385" evidence="1">
    <location>
        <begin position="35"/>
        <end position="488"/>
    </location>
</feature>
<comment type="caution">
    <text evidence="4">The sequence shown here is derived from an EMBL/GenBank/DDBJ whole genome shotgun (WGS) entry which is preliminary data.</text>
</comment>